<dbReference type="PANTHER" id="PTHR10845">
    <property type="entry name" value="REGULATOR OF G PROTEIN SIGNALING"/>
    <property type="match status" value="1"/>
</dbReference>
<organism evidence="2 3">
    <name type="scientific">Piedraia hortae CBS 480.64</name>
    <dbReference type="NCBI Taxonomy" id="1314780"/>
    <lineage>
        <taxon>Eukaryota</taxon>
        <taxon>Fungi</taxon>
        <taxon>Dikarya</taxon>
        <taxon>Ascomycota</taxon>
        <taxon>Pezizomycotina</taxon>
        <taxon>Dothideomycetes</taxon>
        <taxon>Dothideomycetidae</taxon>
        <taxon>Capnodiales</taxon>
        <taxon>Piedraiaceae</taxon>
        <taxon>Piedraia</taxon>
    </lineage>
</organism>
<protein>
    <submittedName>
        <fullName evidence="2">Regulator of G protein signaling superfamily</fullName>
    </submittedName>
</protein>
<feature type="non-terminal residue" evidence="2">
    <location>
        <position position="142"/>
    </location>
</feature>
<evidence type="ECO:0000259" key="1">
    <source>
        <dbReference type="PROSITE" id="PS50132"/>
    </source>
</evidence>
<dbReference type="InterPro" id="IPR016137">
    <property type="entry name" value="RGS"/>
</dbReference>
<name>A0A6A7C9A9_9PEZI</name>
<dbReference type="PROSITE" id="PS50132">
    <property type="entry name" value="RGS"/>
    <property type="match status" value="1"/>
</dbReference>
<dbReference type="PANTHER" id="PTHR10845:SF267">
    <property type="entry name" value="REGULATOR OF G PROTEIN SIGNALING DOMAIN PROTEIN (AFU_ORTHOLOGUE AFUA_6G06860)"/>
    <property type="match status" value="1"/>
</dbReference>
<dbReference type="EMBL" id="MU005958">
    <property type="protein sequence ID" value="KAF2864146.1"/>
    <property type="molecule type" value="Genomic_DNA"/>
</dbReference>
<proteinExistence type="predicted"/>
<dbReference type="SUPFAM" id="SSF48097">
    <property type="entry name" value="Regulator of G-protein signaling, RGS"/>
    <property type="match status" value="1"/>
</dbReference>
<accession>A0A6A7C9A9</accession>
<dbReference type="Pfam" id="PF00615">
    <property type="entry name" value="RGS"/>
    <property type="match status" value="1"/>
</dbReference>
<sequence>PQRPNLSQILANTSPAPWTLAAFIAYLASNHCLETLEFTMDARRYRSHYSSMMERATDGQLPPNQDRDLVQSLWTRLIRAYIRPNGTREVNLSSDVRDPILCVHEQMGEMPPDPDHLKPAVDQMYDLMESSVLVPFLNSLSP</sequence>
<dbReference type="OrthoDB" id="10266999at2759"/>
<evidence type="ECO:0000313" key="2">
    <source>
        <dbReference type="EMBL" id="KAF2864146.1"/>
    </source>
</evidence>
<reference evidence="2" key="1">
    <citation type="journal article" date="2020" name="Stud. Mycol.">
        <title>101 Dothideomycetes genomes: a test case for predicting lifestyles and emergence of pathogens.</title>
        <authorList>
            <person name="Haridas S."/>
            <person name="Albert R."/>
            <person name="Binder M."/>
            <person name="Bloem J."/>
            <person name="Labutti K."/>
            <person name="Salamov A."/>
            <person name="Andreopoulos B."/>
            <person name="Baker S."/>
            <person name="Barry K."/>
            <person name="Bills G."/>
            <person name="Bluhm B."/>
            <person name="Cannon C."/>
            <person name="Castanera R."/>
            <person name="Culley D."/>
            <person name="Daum C."/>
            <person name="Ezra D."/>
            <person name="Gonzalez J."/>
            <person name="Henrissat B."/>
            <person name="Kuo A."/>
            <person name="Liang C."/>
            <person name="Lipzen A."/>
            <person name="Lutzoni F."/>
            <person name="Magnuson J."/>
            <person name="Mondo S."/>
            <person name="Nolan M."/>
            <person name="Ohm R."/>
            <person name="Pangilinan J."/>
            <person name="Park H.-J."/>
            <person name="Ramirez L."/>
            <person name="Alfaro M."/>
            <person name="Sun H."/>
            <person name="Tritt A."/>
            <person name="Yoshinaga Y."/>
            <person name="Zwiers L.-H."/>
            <person name="Turgeon B."/>
            <person name="Goodwin S."/>
            <person name="Spatafora J."/>
            <person name="Crous P."/>
            <person name="Grigoriev I."/>
        </authorList>
    </citation>
    <scope>NUCLEOTIDE SEQUENCE</scope>
    <source>
        <strain evidence="2">CBS 480.64</strain>
    </source>
</reference>
<gene>
    <name evidence="2" type="ORF">K470DRAFT_202715</name>
</gene>
<dbReference type="InterPro" id="IPR036305">
    <property type="entry name" value="RGS_sf"/>
</dbReference>
<dbReference type="CDD" id="cd07440">
    <property type="entry name" value="RGS"/>
    <property type="match status" value="1"/>
</dbReference>
<dbReference type="Gene3D" id="1.10.167.10">
    <property type="entry name" value="Regulator of G-protein Signalling 4, domain 2"/>
    <property type="match status" value="1"/>
</dbReference>
<dbReference type="Proteomes" id="UP000799421">
    <property type="component" value="Unassembled WGS sequence"/>
</dbReference>
<dbReference type="SMART" id="SM00315">
    <property type="entry name" value="RGS"/>
    <property type="match status" value="1"/>
</dbReference>
<dbReference type="InterPro" id="IPR044926">
    <property type="entry name" value="RGS_subdomain_2"/>
</dbReference>
<feature type="domain" description="RGS" evidence="1">
    <location>
        <begin position="23"/>
        <end position="139"/>
    </location>
</feature>
<dbReference type="AlphaFoldDB" id="A0A6A7C9A9"/>
<feature type="non-terminal residue" evidence="2">
    <location>
        <position position="1"/>
    </location>
</feature>
<evidence type="ECO:0000313" key="3">
    <source>
        <dbReference type="Proteomes" id="UP000799421"/>
    </source>
</evidence>
<keyword evidence="3" id="KW-1185">Reference proteome</keyword>